<feature type="transmembrane region" description="Helical" evidence="5">
    <location>
        <begin position="6"/>
        <end position="25"/>
    </location>
</feature>
<name>A0A7S7NLG0_PALFE</name>
<evidence type="ECO:0000256" key="4">
    <source>
        <dbReference type="ARBA" id="ARBA00023136"/>
    </source>
</evidence>
<feature type="transmembrane region" description="Helical" evidence="5">
    <location>
        <begin position="371"/>
        <end position="396"/>
    </location>
</feature>
<comment type="subcellular location">
    <subcellularLocation>
        <location evidence="5 6">Cell membrane</location>
        <topology evidence="5 6">Multi-pass membrane protein</topology>
    </subcellularLocation>
    <subcellularLocation>
        <location evidence="1">Membrane</location>
        <topology evidence="1">Multi-pass membrane protein</topology>
    </subcellularLocation>
</comment>
<feature type="transmembrane region" description="Helical" evidence="5">
    <location>
        <begin position="198"/>
        <end position="218"/>
    </location>
</feature>
<evidence type="ECO:0000256" key="6">
    <source>
        <dbReference type="RuleBase" id="RU000471"/>
    </source>
</evidence>
<dbReference type="GO" id="GO:0048038">
    <property type="term" value="F:quinone binding"/>
    <property type="evidence" value="ECO:0007669"/>
    <property type="project" value="UniProtKB-KW"/>
</dbReference>
<dbReference type="EMBL" id="CP063849">
    <property type="protein sequence ID" value="QOY85259.1"/>
    <property type="molecule type" value="Genomic_DNA"/>
</dbReference>
<dbReference type="GO" id="GO:0003954">
    <property type="term" value="F:NADH dehydrogenase activity"/>
    <property type="evidence" value="ECO:0007669"/>
    <property type="project" value="TreeGrafter"/>
</dbReference>
<comment type="similarity">
    <text evidence="5 6">Belongs to the complex I subunit 1 family.</text>
</comment>
<keyword evidence="5" id="KW-1278">Translocase</keyword>
<comment type="caution">
    <text evidence="5">Lacks conserved residue(s) required for the propagation of feature annotation.</text>
</comment>
<feature type="transmembrane region" description="Helical" evidence="5">
    <location>
        <begin position="285"/>
        <end position="302"/>
    </location>
</feature>
<dbReference type="PROSITE" id="PS00668">
    <property type="entry name" value="COMPLEX1_ND1_2"/>
    <property type="match status" value="1"/>
</dbReference>
<dbReference type="InterPro" id="IPR018086">
    <property type="entry name" value="NADH_UbQ_OxRdtase_su1_CS"/>
</dbReference>
<gene>
    <name evidence="5" type="primary">nuoH</name>
    <name evidence="7" type="ORF">IRI77_20710</name>
</gene>
<protein>
    <recommendedName>
        <fullName evidence="5">NADH-quinone oxidoreductase subunit H</fullName>
        <ecNumber evidence="5">7.1.1.-</ecNumber>
    </recommendedName>
    <alternativeName>
        <fullName evidence="5">NADH dehydrogenase I subunit H</fullName>
    </alternativeName>
    <alternativeName>
        <fullName evidence="5">NDH-1 subunit H</fullName>
    </alternativeName>
</protein>
<dbReference type="GO" id="GO:0005886">
    <property type="term" value="C:plasma membrane"/>
    <property type="evidence" value="ECO:0007669"/>
    <property type="project" value="UniProtKB-SubCell"/>
</dbReference>
<feature type="transmembrane region" description="Helical" evidence="5">
    <location>
        <begin position="73"/>
        <end position="96"/>
    </location>
</feature>
<keyword evidence="2 5" id="KW-0812">Transmembrane</keyword>
<evidence type="ECO:0000256" key="3">
    <source>
        <dbReference type="ARBA" id="ARBA00022989"/>
    </source>
</evidence>
<feature type="transmembrane region" description="Helical" evidence="5">
    <location>
        <begin position="314"/>
        <end position="332"/>
    </location>
</feature>
<evidence type="ECO:0000313" key="7">
    <source>
        <dbReference type="EMBL" id="QOY85259.1"/>
    </source>
</evidence>
<keyword evidence="8" id="KW-1185">Reference proteome</keyword>
<feature type="transmembrane region" description="Helical" evidence="5">
    <location>
        <begin position="338"/>
        <end position="359"/>
    </location>
</feature>
<keyword evidence="5" id="KW-1003">Cell membrane</keyword>
<comment type="subunit">
    <text evidence="5">NDH-1 is composed of 14 different subunits. Subunits NuoA, H, J, K, L, M, N constitute the membrane sector of the complex.</text>
</comment>
<feature type="transmembrane region" description="Helical" evidence="5">
    <location>
        <begin position="160"/>
        <end position="178"/>
    </location>
</feature>
<dbReference type="PANTHER" id="PTHR11432">
    <property type="entry name" value="NADH DEHYDROGENASE SUBUNIT 1"/>
    <property type="match status" value="1"/>
</dbReference>
<dbReference type="Proteomes" id="UP000593892">
    <property type="component" value="Chromosome"/>
</dbReference>
<organism evidence="7 8">
    <name type="scientific">Paludibaculum fermentans</name>
    <dbReference type="NCBI Taxonomy" id="1473598"/>
    <lineage>
        <taxon>Bacteria</taxon>
        <taxon>Pseudomonadati</taxon>
        <taxon>Acidobacteriota</taxon>
        <taxon>Terriglobia</taxon>
        <taxon>Bryobacterales</taxon>
        <taxon>Bryobacteraceae</taxon>
        <taxon>Paludibaculum</taxon>
    </lineage>
</organism>
<sequence>MNFFLLSLIKTGLVAFVLLTTLAYLQWIERKVLAHIQLRPGPYRVGPHGLLQPLADVVKLATKEGVIPGNANVFFFLFAPFLAVTLALTSISVIPFGPEIEVFGVKTNMELTGVNIGVLFILALSSLGVYGIAIGGWASNSKYSLMGGLRSSAQMISYELPMSLAIAAPLLIVNTLNFRDMVNAQSGYWLGVIPKWNIFAGPFPQFFSFLIFLIAAFAETNRVPFDLPEAESELVSGFHTEYSSLGFAAFFMAEYANMITVCSVATLLYLGGWQPLWPSSLGSDFVAPLIHFAAAGMLFYHGGQTVKSRTWDRFSFPAFGVIFLVVGALFLVPVLKPILIPLFWFVGKVGILLFIFIWIRGTLPRFRYDQLMRFAWTFLFPVAIVNLLITGLLVALQS</sequence>
<dbReference type="HAMAP" id="MF_01350">
    <property type="entry name" value="NDH1_NuoH"/>
    <property type="match status" value="1"/>
</dbReference>
<keyword evidence="4 5" id="KW-0472">Membrane</keyword>
<dbReference type="KEGG" id="pfer:IRI77_20710"/>
<reference evidence="7 8" key="1">
    <citation type="submission" date="2020-10" db="EMBL/GenBank/DDBJ databases">
        <title>Complete genome sequence of Paludibaculum fermentans P105T, a facultatively anaerobic acidobacterium capable of dissimilatory Fe(III) reduction.</title>
        <authorList>
            <person name="Dedysh S.N."/>
            <person name="Beletsky A.V."/>
            <person name="Kulichevskaya I.S."/>
            <person name="Mardanov A.V."/>
            <person name="Ravin N.V."/>
        </authorList>
    </citation>
    <scope>NUCLEOTIDE SEQUENCE [LARGE SCALE GENOMIC DNA]</scope>
    <source>
        <strain evidence="7 8">P105</strain>
    </source>
</reference>
<evidence type="ECO:0000313" key="8">
    <source>
        <dbReference type="Proteomes" id="UP000593892"/>
    </source>
</evidence>
<dbReference type="GO" id="GO:0016655">
    <property type="term" value="F:oxidoreductase activity, acting on NAD(P)H, quinone or similar compound as acceptor"/>
    <property type="evidence" value="ECO:0007669"/>
    <property type="project" value="UniProtKB-UniRule"/>
</dbReference>
<keyword evidence="3 5" id="KW-1133">Transmembrane helix</keyword>
<accession>A0A7S7NLG0</accession>
<dbReference type="GO" id="GO:0009060">
    <property type="term" value="P:aerobic respiration"/>
    <property type="evidence" value="ECO:0007669"/>
    <property type="project" value="TreeGrafter"/>
</dbReference>
<keyword evidence="5" id="KW-0830">Ubiquinone</keyword>
<keyword evidence="5" id="KW-0874">Quinone</keyword>
<evidence type="ECO:0000256" key="2">
    <source>
        <dbReference type="ARBA" id="ARBA00022692"/>
    </source>
</evidence>
<comment type="catalytic activity">
    <reaction evidence="5">
        <text>a quinone + NADH + 5 H(+)(in) = a quinol + NAD(+) + 4 H(+)(out)</text>
        <dbReference type="Rhea" id="RHEA:57888"/>
        <dbReference type="ChEBI" id="CHEBI:15378"/>
        <dbReference type="ChEBI" id="CHEBI:24646"/>
        <dbReference type="ChEBI" id="CHEBI:57540"/>
        <dbReference type="ChEBI" id="CHEBI:57945"/>
        <dbReference type="ChEBI" id="CHEBI:132124"/>
    </reaction>
</comment>
<feature type="transmembrane region" description="Helical" evidence="5">
    <location>
        <begin position="255"/>
        <end position="273"/>
    </location>
</feature>
<dbReference type="AlphaFoldDB" id="A0A7S7NLG0"/>
<dbReference type="RefSeq" id="WP_194446929.1">
    <property type="nucleotide sequence ID" value="NZ_CP063849.1"/>
</dbReference>
<dbReference type="EC" id="7.1.1.-" evidence="5"/>
<proteinExistence type="inferred from homology"/>
<comment type="function">
    <text evidence="5">NDH-1 shuttles electrons from NADH, via FMN and iron-sulfur (Fe-S) centers, to quinones in the respiratory chain. The immediate electron acceptor for the enzyme in this species is believed to be ubiquinone. Couples the redox reaction to proton translocation (for every two electrons transferred, four hydrogen ions are translocated across the cytoplasmic membrane), and thus conserves the redox energy in a proton gradient. This subunit may bind ubiquinone.</text>
</comment>
<dbReference type="InterPro" id="IPR001694">
    <property type="entry name" value="NADH_UbQ_OxRdtase_su1/FPO"/>
</dbReference>
<dbReference type="Pfam" id="PF00146">
    <property type="entry name" value="NADHdh"/>
    <property type="match status" value="1"/>
</dbReference>
<evidence type="ECO:0000256" key="1">
    <source>
        <dbReference type="ARBA" id="ARBA00004141"/>
    </source>
</evidence>
<dbReference type="PANTHER" id="PTHR11432:SF3">
    <property type="entry name" value="NADH-UBIQUINONE OXIDOREDUCTASE CHAIN 1"/>
    <property type="match status" value="1"/>
</dbReference>
<evidence type="ECO:0000256" key="5">
    <source>
        <dbReference type="HAMAP-Rule" id="MF_01350"/>
    </source>
</evidence>
<feature type="transmembrane region" description="Helical" evidence="5">
    <location>
        <begin position="116"/>
        <end position="139"/>
    </location>
</feature>
<keyword evidence="5 6" id="KW-0520">NAD</keyword>